<evidence type="ECO:0000313" key="3">
    <source>
        <dbReference type="Proteomes" id="UP000371977"/>
    </source>
</evidence>
<gene>
    <name evidence="2" type="ORF">ESZ50_02305</name>
</gene>
<keyword evidence="3" id="KW-1185">Reference proteome</keyword>
<organism evidence="2 3">
    <name type="scientific">Weissella muntiaci</name>
    <dbReference type="NCBI Taxonomy" id="2508881"/>
    <lineage>
        <taxon>Bacteria</taxon>
        <taxon>Bacillati</taxon>
        <taxon>Bacillota</taxon>
        <taxon>Bacilli</taxon>
        <taxon>Lactobacillales</taxon>
        <taxon>Lactobacillaceae</taxon>
        <taxon>Weissella</taxon>
    </lineage>
</organism>
<proteinExistence type="predicted"/>
<dbReference type="Proteomes" id="UP000371977">
    <property type="component" value="Unassembled WGS sequence"/>
</dbReference>
<evidence type="ECO:0000256" key="1">
    <source>
        <dbReference type="SAM" id="Coils"/>
    </source>
</evidence>
<reference evidence="2 3" key="1">
    <citation type="submission" date="2019-01" db="EMBL/GenBank/DDBJ databases">
        <title>Weissella sp. nov., a novel lactic acid bacterium isolated from animal feces.</title>
        <authorList>
            <person name="Wang L.-T."/>
        </authorList>
    </citation>
    <scope>NUCLEOTIDE SEQUENCE [LARGE SCALE GENOMIC DNA]</scope>
    <source>
        <strain evidence="2 3">8H-2</strain>
    </source>
</reference>
<feature type="coiled-coil region" evidence="1">
    <location>
        <begin position="5"/>
        <end position="32"/>
    </location>
</feature>
<feature type="coiled-coil region" evidence="1">
    <location>
        <begin position="63"/>
        <end position="97"/>
    </location>
</feature>
<accession>A0A6C2C908</accession>
<dbReference type="OrthoDB" id="9857747at2"/>
<sequence length="99" mass="12087">MTKLEEDQRLARDKAKRKIQKFEDDFADYKKKFEAQFNQIHSTIQKLGISDDEMVRHEYNQQLEWHDERVRGAKKQLSELKDNYESLLRDQEKERANEE</sequence>
<name>A0A6C2C908_9LACO</name>
<keyword evidence="1" id="KW-0175">Coiled coil</keyword>
<protein>
    <submittedName>
        <fullName evidence="2">Uncharacterized protein</fullName>
    </submittedName>
</protein>
<evidence type="ECO:0000313" key="2">
    <source>
        <dbReference type="EMBL" id="TYC50520.1"/>
    </source>
</evidence>
<dbReference type="RefSeq" id="WP_148621992.1">
    <property type="nucleotide sequence ID" value="NZ_SDGZ01000008.1"/>
</dbReference>
<comment type="caution">
    <text evidence="2">The sequence shown here is derived from an EMBL/GenBank/DDBJ whole genome shotgun (WGS) entry which is preliminary data.</text>
</comment>
<dbReference type="AlphaFoldDB" id="A0A6C2C908"/>
<dbReference type="EMBL" id="SDGZ01000008">
    <property type="protein sequence ID" value="TYC50520.1"/>
    <property type="molecule type" value="Genomic_DNA"/>
</dbReference>